<organism evidence="1 2">
    <name type="scientific">Reyranella soli</name>
    <dbReference type="NCBI Taxonomy" id="1230389"/>
    <lineage>
        <taxon>Bacteria</taxon>
        <taxon>Pseudomonadati</taxon>
        <taxon>Pseudomonadota</taxon>
        <taxon>Alphaproteobacteria</taxon>
        <taxon>Hyphomicrobiales</taxon>
        <taxon>Reyranellaceae</taxon>
        <taxon>Reyranella</taxon>
    </lineage>
</organism>
<comment type="caution">
    <text evidence="1">The sequence shown here is derived from an EMBL/GenBank/DDBJ whole genome shotgun (WGS) entry which is preliminary data.</text>
</comment>
<evidence type="ECO:0000313" key="2">
    <source>
        <dbReference type="Proteomes" id="UP000321058"/>
    </source>
</evidence>
<sequence length="52" mass="5727">MVPQDDLKLLTGLYAAYQTAKGWRPPTIVATLDEAFVRLGVAQADFHPIVID</sequence>
<keyword evidence="2" id="KW-1185">Reference proteome</keyword>
<accession>A0A512NLN9</accession>
<evidence type="ECO:0000313" key="1">
    <source>
        <dbReference type="EMBL" id="GEP59857.1"/>
    </source>
</evidence>
<gene>
    <name evidence="1" type="ORF">RSO01_70230</name>
</gene>
<proteinExistence type="predicted"/>
<dbReference type="AlphaFoldDB" id="A0A512NLN9"/>
<name>A0A512NLN9_9HYPH</name>
<protein>
    <submittedName>
        <fullName evidence="1">Uncharacterized protein</fullName>
    </submittedName>
</protein>
<dbReference type="Proteomes" id="UP000321058">
    <property type="component" value="Unassembled WGS sequence"/>
</dbReference>
<dbReference type="EMBL" id="BKAJ01000142">
    <property type="protein sequence ID" value="GEP59857.1"/>
    <property type="molecule type" value="Genomic_DNA"/>
</dbReference>
<reference evidence="1 2" key="1">
    <citation type="submission" date="2019-07" db="EMBL/GenBank/DDBJ databases">
        <title>Whole genome shotgun sequence of Reyranella soli NBRC 108950.</title>
        <authorList>
            <person name="Hosoyama A."/>
            <person name="Uohara A."/>
            <person name="Ohji S."/>
            <person name="Ichikawa N."/>
        </authorList>
    </citation>
    <scope>NUCLEOTIDE SEQUENCE [LARGE SCALE GENOMIC DNA]</scope>
    <source>
        <strain evidence="1 2">NBRC 108950</strain>
    </source>
</reference>